<comment type="similarity">
    <text evidence="3">Belongs to the CotF family.</text>
</comment>
<dbReference type="InterPro" id="IPR012347">
    <property type="entry name" value="Ferritin-like"/>
</dbReference>
<organism evidence="4 5">
    <name type="scientific">Niallia circulans</name>
    <name type="common">Bacillus circulans</name>
    <dbReference type="NCBI Taxonomy" id="1397"/>
    <lineage>
        <taxon>Bacteria</taxon>
        <taxon>Bacillati</taxon>
        <taxon>Bacillota</taxon>
        <taxon>Bacilli</taxon>
        <taxon>Bacillales</taxon>
        <taxon>Bacillaceae</taxon>
        <taxon>Niallia</taxon>
    </lineage>
</organism>
<proteinExistence type="inferred from homology"/>
<dbReference type="PANTHER" id="PTHR39183">
    <property type="entry name" value="SPORE COAT PROTEIN F-LIKE PROTEIN YHCQ"/>
    <property type="match status" value="1"/>
</dbReference>
<accession>A0A0J1IFN8</accession>
<dbReference type="GO" id="GO:0030435">
    <property type="term" value="P:sporulation resulting in formation of a cellular spore"/>
    <property type="evidence" value="ECO:0007669"/>
    <property type="project" value="UniProtKB-KW"/>
</dbReference>
<keyword evidence="5" id="KW-1185">Reference proteome</keyword>
<dbReference type="PATRIC" id="fig|1397.4.peg.1643"/>
<gene>
    <name evidence="4" type="ORF">ABW02_17170</name>
</gene>
<dbReference type="InterPro" id="IPR012851">
    <property type="entry name" value="Spore_coat_CotF-like"/>
</dbReference>
<dbReference type="EMBL" id="LDPH01000019">
    <property type="protein sequence ID" value="KLV24787.1"/>
    <property type="molecule type" value="Genomic_DNA"/>
</dbReference>
<evidence type="ECO:0000313" key="4">
    <source>
        <dbReference type="EMBL" id="KLV24787.1"/>
    </source>
</evidence>
<dbReference type="Proteomes" id="UP000036045">
    <property type="component" value="Unassembled WGS sequence"/>
</dbReference>
<dbReference type="PANTHER" id="PTHR39183:SF1">
    <property type="entry name" value="SPORE COAT PROTEIN F-LIKE PROTEIN YHCQ"/>
    <property type="match status" value="1"/>
</dbReference>
<dbReference type="AlphaFoldDB" id="A0A0J1IFN8"/>
<dbReference type="GeneID" id="56349571"/>
<dbReference type="OrthoDB" id="1930261at2"/>
<dbReference type="Pfam" id="PF07875">
    <property type="entry name" value="Coat_F"/>
    <property type="match status" value="1"/>
</dbReference>
<evidence type="ECO:0000313" key="5">
    <source>
        <dbReference type="Proteomes" id="UP000036045"/>
    </source>
</evidence>
<comment type="subcellular location">
    <subcellularLocation>
        <location evidence="2">Spore coat</location>
    </subcellularLocation>
</comment>
<evidence type="ECO:0000256" key="3">
    <source>
        <dbReference type="ARBA" id="ARBA00024344"/>
    </source>
</evidence>
<name>A0A0J1IFN8_NIACI</name>
<evidence type="ECO:0000256" key="2">
    <source>
        <dbReference type="ARBA" id="ARBA00024325"/>
    </source>
</evidence>
<dbReference type="RefSeq" id="WP_047943506.1">
    <property type="nucleotide sequence ID" value="NZ_CP053989.1"/>
</dbReference>
<evidence type="ECO:0000256" key="1">
    <source>
        <dbReference type="ARBA" id="ARBA00022969"/>
    </source>
</evidence>
<dbReference type="Gene3D" id="1.20.1260.10">
    <property type="match status" value="1"/>
</dbReference>
<sequence length="99" mass="11366">MNSIIEYFTGMDALTDQMIATDLLISAKSGIRNYSMAITETGHPEIKEILVRHLNEALDLHEQLSQYMTEKGWYHAWDPKEQVNLNLQNIHTALNLPIL</sequence>
<comment type="caution">
    <text evidence="4">The sequence shown here is derived from an EMBL/GenBank/DDBJ whole genome shotgun (WGS) entry which is preliminary data.</text>
</comment>
<protein>
    <submittedName>
        <fullName evidence="4">Spore gernimation protein GerQ</fullName>
    </submittedName>
</protein>
<keyword evidence="1" id="KW-0749">Sporulation</keyword>
<reference evidence="4 5" key="1">
    <citation type="submission" date="2015-05" db="EMBL/GenBank/DDBJ databases">
        <title>Whole genome sequence and identification of bacterial endophytes from Costus igneus.</title>
        <authorList>
            <person name="Lee Y.P."/>
            <person name="Gan H.M."/>
            <person name="Eng W."/>
            <person name="Wheatley M.S."/>
            <person name="Caraballo A."/>
            <person name="Polter S."/>
            <person name="Savka M.A."/>
            <person name="Hudson A.O."/>
        </authorList>
    </citation>
    <scope>NUCLEOTIDE SEQUENCE [LARGE SCALE GENOMIC DNA]</scope>
    <source>
        <strain evidence="4 5">RIT379</strain>
    </source>
</reference>